<feature type="transmembrane region" description="Helical" evidence="6">
    <location>
        <begin position="290"/>
        <end position="307"/>
    </location>
</feature>
<comment type="caution">
    <text evidence="8">The sequence shown here is derived from an EMBL/GenBank/DDBJ whole genome shotgun (WGS) entry which is preliminary data.</text>
</comment>
<sequence length="420" mass="44369">MRDYIKVLRYRDYRLIWSGSVVNLLGDGATWTALAWMAILSGGAAAVGVLSVCYTLPVILGGTFIGPLIDRFSRRVVLVVDCLLRAVVVATIPVADAFGSVALWHLCVVAGVYGLLKIVPLGTVPAIVPDLVPQDMIHTSAALESIAYNVAQMSGPALGGIMIAAWGAPAVLIFDAGTYLFFAVCVLAMRARLARPERTESPKKILESFGWGPVFRLLKRDNVLVSITVSFALFNAAIGMLRVTQPWIAVNHVDGGATTLGLILGVANGAGLIGSLVAGAVKPKDKQMRNIGLFQIVAGAGLLLLFLPHLWPVLLAVAICSMFSTPMTVSSQVIRVARIPAEMRGRMMTFMRTLMNSTSPAGSAIAGPMLAAGMYGPLVAIMTACAALPGVFIALRFRRTSFSEELGLTTSESAGEPVSA</sequence>
<evidence type="ECO:0000256" key="4">
    <source>
        <dbReference type="ARBA" id="ARBA00022989"/>
    </source>
</evidence>
<dbReference type="PROSITE" id="PS50850">
    <property type="entry name" value="MFS"/>
    <property type="match status" value="1"/>
</dbReference>
<evidence type="ECO:0000256" key="2">
    <source>
        <dbReference type="ARBA" id="ARBA00022475"/>
    </source>
</evidence>
<feature type="transmembrane region" description="Helical" evidence="6">
    <location>
        <begin position="76"/>
        <end position="95"/>
    </location>
</feature>
<evidence type="ECO:0000256" key="1">
    <source>
        <dbReference type="ARBA" id="ARBA00004651"/>
    </source>
</evidence>
<gene>
    <name evidence="8" type="ORF">FXF69_28820</name>
</gene>
<evidence type="ECO:0000256" key="6">
    <source>
        <dbReference type="SAM" id="Phobius"/>
    </source>
</evidence>
<name>A0A5D0NEJ5_9ACTN</name>
<dbReference type="EMBL" id="VSFG01000007">
    <property type="protein sequence ID" value="TYB42787.1"/>
    <property type="molecule type" value="Genomic_DNA"/>
</dbReference>
<keyword evidence="9" id="KW-1185">Reference proteome</keyword>
<dbReference type="InterPro" id="IPR011701">
    <property type="entry name" value="MFS"/>
</dbReference>
<feature type="transmembrane region" description="Helical" evidence="6">
    <location>
        <begin position="45"/>
        <end position="69"/>
    </location>
</feature>
<reference evidence="8 9" key="1">
    <citation type="submission" date="2019-08" db="EMBL/GenBank/DDBJ databases">
        <title>Actinomadura sp. nov. CYP1-5 isolated from mountain soil.</title>
        <authorList>
            <person name="Songsumanus A."/>
            <person name="Kuncharoen N."/>
            <person name="Kudo T."/>
            <person name="Yuki M."/>
            <person name="Igarashi Y."/>
            <person name="Tanasupawat S."/>
        </authorList>
    </citation>
    <scope>NUCLEOTIDE SEQUENCE [LARGE SCALE GENOMIC DNA]</scope>
    <source>
        <strain evidence="8 9">JCM 14158</strain>
    </source>
</reference>
<dbReference type="CDD" id="cd06173">
    <property type="entry name" value="MFS_MefA_like"/>
    <property type="match status" value="1"/>
</dbReference>
<keyword evidence="4 6" id="KW-1133">Transmembrane helix</keyword>
<proteinExistence type="predicted"/>
<feature type="transmembrane region" description="Helical" evidence="6">
    <location>
        <begin position="378"/>
        <end position="397"/>
    </location>
</feature>
<feature type="transmembrane region" description="Helical" evidence="6">
    <location>
        <begin position="172"/>
        <end position="189"/>
    </location>
</feature>
<dbReference type="SUPFAM" id="SSF103473">
    <property type="entry name" value="MFS general substrate transporter"/>
    <property type="match status" value="1"/>
</dbReference>
<dbReference type="RefSeq" id="WP_067889957.1">
    <property type="nucleotide sequence ID" value="NZ_VSFG01000007.1"/>
</dbReference>
<dbReference type="PANTHER" id="PTHR23513:SF11">
    <property type="entry name" value="STAPHYLOFERRIN A TRANSPORTER"/>
    <property type="match status" value="1"/>
</dbReference>
<organism evidence="8 9">
    <name type="scientific">Actinomadura chibensis</name>
    <dbReference type="NCBI Taxonomy" id="392828"/>
    <lineage>
        <taxon>Bacteria</taxon>
        <taxon>Bacillati</taxon>
        <taxon>Actinomycetota</taxon>
        <taxon>Actinomycetes</taxon>
        <taxon>Streptosporangiales</taxon>
        <taxon>Thermomonosporaceae</taxon>
        <taxon>Actinomadura</taxon>
    </lineage>
</organism>
<evidence type="ECO:0000313" key="9">
    <source>
        <dbReference type="Proteomes" id="UP000323380"/>
    </source>
</evidence>
<dbReference type="AlphaFoldDB" id="A0A5D0NEJ5"/>
<dbReference type="GO" id="GO:0005886">
    <property type="term" value="C:plasma membrane"/>
    <property type="evidence" value="ECO:0007669"/>
    <property type="project" value="UniProtKB-SubCell"/>
</dbReference>
<dbReference type="Proteomes" id="UP000323380">
    <property type="component" value="Unassembled WGS sequence"/>
</dbReference>
<keyword evidence="3 6" id="KW-0812">Transmembrane</keyword>
<dbReference type="PANTHER" id="PTHR23513">
    <property type="entry name" value="INTEGRAL MEMBRANE EFFLUX PROTEIN-RELATED"/>
    <property type="match status" value="1"/>
</dbReference>
<evidence type="ECO:0000313" key="8">
    <source>
        <dbReference type="EMBL" id="TYB42787.1"/>
    </source>
</evidence>
<dbReference type="Pfam" id="PF07690">
    <property type="entry name" value="MFS_1"/>
    <property type="match status" value="1"/>
</dbReference>
<evidence type="ECO:0000259" key="7">
    <source>
        <dbReference type="PROSITE" id="PS50850"/>
    </source>
</evidence>
<dbReference type="InterPro" id="IPR036259">
    <property type="entry name" value="MFS_trans_sf"/>
</dbReference>
<dbReference type="GO" id="GO:0022857">
    <property type="term" value="F:transmembrane transporter activity"/>
    <property type="evidence" value="ECO:0007669"/>
    <property type="project" value="InterPro"/>
</dbReference>
<protein>
    <submittedName>
        <fullName evidence="8">MFS transporter</fullName>
    </submittedName>
</protein>
<comment type="subcellular location">
    <subcellularLocation>
        <location evidence="1">Cell membrane</location>
        <topology evidence="1">Multi-pass membrane protein</topology>
    </subcellularLocation>
</comment>
<keyword evidence="2" id="KW-1003">Cell membrane</keyword>
<keyword evidence="5 6" id="KW-0472">Membrane</keyword>
<feature type="domain" description="Major facilitator superfamily (MFS) profile" evidence="7">
    <location>
        <begin position="1"/>
        <end position="401"/>
    </location>
</feature>
<evidence type="ECO:0000256" key="5">
    <source>
        <dbReference type="ARBA" id="ARBA00023136"/>
    </source>
</evidence>
<feature type="transmembrane region" description="Helical" evidence="6">
    <location>
        <begin position="21"/>
        <end position="39"/>
    </location>
</feature>
<feature type="transmembrane region" description="Helical" evidence="6">
    <location>
        <begin position="255"/>
        <end position="278"/>
    </location>
</feature>
<dbReference type="STRING" id="1220554.GCA_001552135_02591"/>
<feature type="transmembrane region" description="Helical" evidence="6">
    <location>
        <begin position="223"/>
        <end position="243"/>
    </location>
</feature>
<dbReference type="InterPro" id="IPR020846">
    <property type="entry name" value="MFS_dom"/>
</dbReference>
<evidence type="ECO:0000256" key="3">
    <source>
        <dbReference type="ARBA" id="ARBA00022692"/>
    </source>
</evidence>
<accession>A0A5D0NEJ5</accession>
<dbReference type="Gene3D" id="1.20.1250.20">
    <property type="entry name" value="MFS general substrate transporter like domains"/>
    <property type="match status" value="1"/>
</dbReference>